<protein>
    <submittedName>
        <fullName evidence="3">DNA binding protein</fullName>
    </submittedName>
</protein>
<comment type="caution">
    <text evidence="3">The sequence shown here is derived from an EMBL/GenBank/DDBJ whole genome shotgun (WGS) entry which is preliminary data.</text>
</comment>
<dbReference type="PANTHER" id="PTHR19303:SF73">
    <property type="entry name" value="PROTEIN PDC2"/>
    <property type="match status" value="1"/>
</dbReference>
<dbReference type="OrthoDB" id="125828at2759"/>
<feature type="domain" description="HTH CENPB-type" evidence="2">
    <location>
        <begin position="1"/>
        <end position="27"/>
    </location>
</feature>
<sequence length="216" mass="24959">MPAAQRPGFSNRWVHRFRTRHGIRCLRKHGESASANSESIFDGRASICKITDQYNFALSAIWTNPLSFITLPLLEHCQEKTRWPASRPTMAAATKDGSDKLSLLFIGESENPRVFKGHNVNSEFGVEYTNTKKARMNSEKFARWLHHLDLRMILEKRSRTLRAIGFCTRVNIVNKEKDMTNFCQKYYHNLLQPLDQDIIACIKSRFTRIKALTALE</sequence>
<dbReference type="PROSITE" id="PS51253">
    <property type="entry name" value="HTH_CENPB"/>
    <property type="match status" value="1"/>
</dbReference>
<accession>A0A225W1S7</accession>
<evidence type="ECO:0000313" key="4">
    <source>
        <dbReference type="Proteomes" id="UP000198211"/>
    </source>
</evidence>
<dbReference type="InterPro" id="IPR050863">
    <property type="entry name" value="CenT-Element_Derived"/>
</dbReference>
<dbReference type="AlphaFoldDB" id="A0A225W1S7"/>
<keyword evidence="4" id="KW-1185">Reference proteome</keyword>
<dbReference type="EMBL" id="NBNE01002202">
    <property type="protein sequence ID" value="OWZ11179.1"/>
    <property type="molecule type" value="Genomic_DNA"/>
</dbReference>
<dbReference type="GO" id="GO:0005634">
    <property type="term" value="C:nucleus"/>
    <property type="evidence" value="ECO:0007669"/>
    <property type="project" value="TreeGrafter"/>
</dbReference>
<evidence type="ECO:0000313" key="3">
    <source>
        <dbReference type="EMBL" id="OWZ11179.1"/>
    </source>
</evidence>
<dbReference type="Proteomes" id="UP000198211">
    <property type="component" value="Unassembled WGS sequence"/>
</dbReference>
<name>A0A225W1S7_9STRA</name>
<dbReference type="PANTHER" id="PTHR19303">
    <property type="entry name" value="TRANSPOSON"/>
    <property type="match status" value="1"/>
</dbReference>
<dbReference type="InterPro" id="IPR006600">
    <property type="entry name" value="HTH_CenpB_DNA-bd_dom"/>
</dbReference>
<reference evidence="4" key="1">
    <citation type="submission" date="2017-03" db="EMBL/GenBank/DDBJ databases">
        <title>Phytopthora megakarya and P. palmivora, two closely related causual agents of cacao black pod achieved similar genome size and gene model numbers by different mechanisms.</title>
        <authorList>
            <person name="Ali S."/>
            <person name="Shao J."/>
            <person name="Larry D.J."/>
            <person name="Kronmiller B."/>
            <person name="Shen D."/>
            <person name="Strem M.D."/>
            <person name="Melnick R.L."/>
            <person name="Guiltinan M.J."/>
            <person name="Tyler B.M."/>
            <person name="Meinhardt L.W."/>
            <person name="Bailey B.A."/>
        </authorList>
    </citation>
    <scope>NUCLEOTIDE SEQUENCE [LARGE SCALE GENOMIC DNA]</scope>
    <source>
        <strain evidence="4">zdho120</strain>
    </source>
</reference>
<dbReference type="InterPro" id="IPR004875">
    <property type="entry name" value="DDE_SF_endonuclease_dom"/>
</dbReference>
<dbReference type="GO" id="GO:0003677">
    <property type="term" value="F:DNA binding"/>
    <property type="evidence" value="ECO:0007669"/>
    <property type="project" value="UniProtKB-KW"/>
</dbReference>
<dbReference type="Pfam" id="PF03184">
    <property type="entry name" value="DDE_1"/>
    <property type="match status" value="1"/>
</dbReference>
<organism evidence="3 4">
    <name type="scientific">Phytophthora megakarya</name>
    <dbReference type="NCBI Taxonomy" id="4795"/>
    <lineage>
        <taxon>Eukaryota</taxon>
        <taxon>Sar</taxon>
        <taxon>Stramenopiles</taxon>
        <taxon>Oomycota</taxon>
        <taxon>Peronosporomycetes</taxon>
        <taxon>Peronosporales</taxon>
        <taxon>Peronosporaceae</taxon>
        <taxon>Phytophthora</taxon>
    </lineage>
</organism>
<dbReference type="STRING" id="4795.A0A225W1S7"/>
<evidence type="ECO:0000256" key="1">
    <source>
        <dbReference type="ARBA" id="ARBA00023125"/>
    </source>
</evidence>
<gene>
    <name evidence="3" type="ORF">PHMEG_00015841</name>
</gene>
<evidence type="ECO:0000259" key="2">
    <source>
        <dbReference type="PROSITE" id="PS51253"/>
    </source>
</evidence>
<proteinExistence type="predicted"/>
<keyword evidence="1" id="KW-0238">DNA-binding</keyword>